<dbReference type="Gene3D" id="2.40.170.20">
    <property type="entry name" value="TonB-dependent receptor, beta-barrel domain"/>
    <property type="match status" value="1"/>
</dbReference>
<dbReference type="GO" id="GO:0015344">
    <property type="term" value="F:siderophore uptake transmembrane transporter activity"/>
    <property type="evidence" value="ECO:0007669"/>
    <property type="project" value="TreeGrafter"/>
</dbReference>
<dbReference type="InterPro" id="IPR023997">
    <property type="entry name" value="TonB-dep_OMP_SusC/RagA_CS"/>
</dbReference>
<dbReference type="NCBIfam" id="TIGR04057">
    <property type="entry name" value="SusC_RagA_signa"/>
    <property type="match status" value="1"/>
</dbReference>
<gene>
    <name evidence="13" type="ORF">C5745_18210</name>
</gene>
<dbReference type="Proteomes" id="UP000239711">
    <property type="component" value="Unassembled WGS sequence"/>
</dbReference>
<keyword evidence="8" id="KW-0406">Ion transport</keyword>
<comment type="subcellular location">
    <subcellularLocation>
        <location evidence="1 11">Cell outer membrane</location>
        <topology evidence="1 11">Multi-pass membrane protein</topology>
    </subcellularLocation>
</comment>
<evidence type="ECO:0000313" key="13">
    <source>
        <dbReference type="EMBL" id="PRD45528.1"/>
    </source>
</evidence>
<evidence type="ECO:0000256" key="8">
    <source>
        <dbReference type="ARBA" id="ARBA00023065"/>
    </source>
</evidence>
<evidence type="ECO:0000256" key="1">
    <source>
        <dbReference type="ARBA" id="ARBA00004571"/>
    </source>
</evidence>
<dbReference type="InterPro" id="IPR037066">
    <property type="entry name" value="Plug_dom_sf"/>
</dbReference>
<comment type="similarity">
    <text evidence="11">Belongs to the TonB-dependent receptor family.</text>
</comment>
<dbReference type="PROSITE" id="PS52016">
    <property type="entry name" value="TONB_DEPENDENT_REC_3"/>
    <property type="match status" value="1"/>
</dbReference>
<name>A0A2S9IYE9_9SPHI</name>
<dbReference type="PANTHER" id="PTHR32552">
    <property type="entry name" value="FERRICHROME IRON RECEPTOR-RELATED"/>
    <property type="match status" value="1"/>
</dbReference>
<evidence type="ECO:0000256" key="2">
    <source>
        <dbReference type="ARBA" id="ARBA00022448"/>
    </source>
</evidence>
<dbReference type="InterPro" id="IPR036942">
    <property type="entry name" value="Beta-barrel_TonB_sf"/>
</dbReference>
<dbReference type="InterPro" id="IPR023996">
    <property type="entry name" value="TonB-dep_OMP_SusC/RagA"/>
</dbReference>
<protein>
    <submittedName>
        <fullName evidence="13">SusC/RagA family TonB-linked outer membrane protein</fullName>
    </submittedName>
</protein>
<sequence>MIAVNLLTKQRSGKIAGRVTDQAGNALAGATVKIIELDRTLVADNDGRFELVVRPGTYTIEVGYLAFATQRRNIPRVEATATTTANFQLVPSSDELSEVVVTALGLKREERSLGYAVGKIGGDELSRTNNENVLTGIAGKIPGVSISSTGGTGSSINMVIRGATSLTDNQPLFVVDGVPIINSINNISEIGSDNRVDYGNAIASINPENIAEISILKGASASALYGSRAANGVVMITTKSGKGMEKLSIDVGSNTVFDVPYQFLDMHSRFASGVLPFTPDNPLTGGKLVIEEGSAAGVGPELDKGYLAVQWNSPLDENGNPIPIPLVSHPNNVRNFVQTGITTTNSIAVANSNQRMDYRVAYANMSNRGIIPNSDLFRNSININSSVNLFQNLTLGTQVDISRNNSNNRPATNRGANPMEWAYKVSPHINILDLQNYWVPGSEGVQQLSADPREYNNPYFLAYEVNNAFVRDRVFGNAKLDWKITSDINLMARYALDMYHEERESKVPFSYTNEPRGAYGIIGMRQQEQNIDFLATYRKSLSDFTLSASAGGNIRYYQSRTTQAQSTQGAGLITPGLYTLGNISPAGLTYGSSIAEKAVNSIYGFANLGYKDMVYLDLTARNDWSSTLPAENRSYFYPSTSVSLLLDRILHMPKSVNLLKLRGGIAQVGNDTAPYSLYNTLGNAGAWGGNVIRLTKSGSLLTPTLKPEKSTAYELGIESAAWGNRLRLEANYYHIDNENQIIPTSLPSSSGYNSVNINAGKLSSKGYELVLGGVPIKTTDWMWDISVNWSRNRTTIKSLTEGMEFYSFWTEGRGGARTYVGEEIGDLYDSKLVVVEDPSSPYYGYPILDENGSWQEIRINNTRNKIGNFNPDFLLGAQTTLSYKNFTLSAALDMRFGGDFMSQTYRYSESNLRTQRFLDNLINPGGMAGAELREYLINNDLVRVDGNKFRIVGGPTPEMGGYPLVIDGVNYGDFAVFNPGVIAQYDADGNITGYTENLGEEGTKYLPYADNYPWDYMAASTFDASYIKLRELSVGYKLPGAWIKRLAMQNASVSLYTRNLILWTKAKIGVDPEQAFQQEAGTQGGGIQFKQGIERYNVTPWSMPIGVRLAVTF</sequence>
<dbReference type="GO" id="GO:0009279">
    <property type="term" value="C:cell outer membrane"/>
    <property type="evidence" value="ECO:0007669"/>
    <property type="project" value="UniProtKB-SubCell"/>
</dbReference>
<dbReference type="InterPro" id="IPR008969">
    <property type="entry name" value="CarboxyPept-like_regulatory"/>
</dbReference>
<evidence type="ECO:0000256" key="9">
    <source>
        <dbReference type="ARBA" id="ARBA00023136"/>
    </source>
</evidence>
<comment type="caution">
    <text evidence="13">The sequence shown here is derived from an EMBL/GenBank/DDBJ whole genome shotgun (WGS) entry which is preliminary data.</text>
</comment>
<dbReference type="SUPFAM" id="SSF56935">
    <property type="entry name" value="Porins"/>
    <property type="match status" value="1"/>
</dbReference>
<dbReference type="Pfam" id="PF07715">
    <property type="entry name" value="Plug"/>
    <property type="match status" value="1"/>
</dbReference>
<keyword evidence="5 11" id="KW-0812">Transmembrane</keyword>
<dbReference type="PANTHER" id="PTHR32552:SF68">
    <property type="entry name" value="FERRICHROME OUTER MEMBRANE TRANSPORTER_PHAGE RECEPTOR"/>
    <property type="match status" value="1"/>
</dbReference>
<dbReference type="Gene3D" id="2.170.130.10">
    <property type="entry name" value="TonB-dependent receptor, plug domain"/>
    <property type="match status" value="1"/>
</dbReference>
<evidence type="ECO:0000256" key="11">
    <source>
        <dbReference type="PROSITE-ProRule" id="PRU01360"/>
    </source>
</evidence>
<evidence type="ECO:0000256" key="6">
    <source>
        <dbReference type="ARBA" id="ARBA00022729"/>
    </source>
</evidence>
<keyword evidence="9 11" id="KW-0472">Membrane</keyword>
<dbReference type="NCBIfam" id="TIGR04056">
    <property type="entry name" value="OMP_RagA_SusC"/>
    <property type="match status" value="1"/>
</dbReference>
<dbReference type="InterPro" id="IPR039426">
    <property type="entry name" value="TonB-dep_rcpt-like"/>
</dbReference>
<dbReference type="AlphaFoldDB" id="A0A2S9IYE9"/>
<evidence type="ECO:0000259" key="12">
    <source>
        <dbReference type="Pfam" id="PF07715"/>
    </source>
</evidence>
<dbReference type="InterPro" id="IPR012910">
    <property type="entry name" value="Plug_dom"/>
</dbReference>
<evidence type="ECO:0000256" key="10">
    <source>
        <dbReference type="ARBA" id="ARBA00023237"/>
    </source>
</evidence>
<accession>A0A2S9IYE9</accession>
<keyword evidence="10 11" id="KW-0998">Cell outer membrane</keyword>
<evidence type="ECO:0000256" key="3">
    <source>
        <dbReference type="ARBA" id="ARBA00022452"/>
    </source>
</evidence>
<dbReference type="SUPFAM" id="SSF49464">
    <property type="entry name" value="Carboxypeptidase regulatory domain-like"/>
    <property type="match status" value="1"/>
</dbReference>
<dbReference type="Gene3D" id="2.60.40.1120">
    <property type="entry name" value="Carboxypeptidase-like, regulatory domain"/>
    <property type="match status" value="1"/>
</dbReference>
<reference evidence="13 14" key="1">
    <citation type="submission" date="2018-02" db="EMBL/GenBank/DDBJ databases">
        <title>The draft genome of Sphingobacterium sp. 5JN-11.</title>
        <authorList>
            <person name="Liu L."/>
            <person name="Li L."/>
            <person name="Liang L."/>
            <person name="Zhang X."/>
            <person name="Wang T."/>
        </authorList>
    </citation>
    <scope>NUCLEOTIDE SEQUENCE [LARGE SCALE GENOMIC DNA]</scope>
    <source>
        <strain evidence="13 14">5JN-11</strain>
    </source>
</reference>
<keyword evidence="6" id="KW-0732">Signal</keyword>
<dbReference type="OrthoDB" id="9768177at2"/>
<keyword evidence="3 11" id="KW-1134">Transmembrane beta strand</keyword>
<evidence type="ECO:0000256" key="4">
    <source>
        <dbReference type="ARBA" id="ARBA00022496"/>
    </source>
</evidence>
<proteinExistence type="inferred from homology"/>
<keyword evidence="2 11" id="KW-0813">Transport</keyword>
<dbReference type="EMBL" id="PVBQ01000020">
    <property type="protein sequence ID" value="PRD45528.1"/>
    <property type="molecule type" value="Genomic_DNA"/>
</dbReference>
<keyword evidence="14" id="KW-1185">Reference proteome</keyword>
<organism evidence="13 14">
    <name type="scientific">Sphingobacterium haloxyli</name>
    <dbReference type="NCBI Taxonomy" id="2100533"/>
    <lineage>
        <taxon>Bacteria</taxon>
        <taxon>Pseudomonadati</taxon>
        <taxon>Bacteroidota</taxon>
        <taxon>Sphingobacteriia</taxon>
        <taxon>Sphingobacteriales</taxon>
        <taxon>Sphingobacteriaceae</taxon>
        <taxon>Sphingobacterium</taxon>
    </lineage>
</organism>
<keyword evidence="7" id="KW-0408">Iron</keyword>
<evidence type="ECO:0000256" key="5">
    <source>
        <dbReference type="ARBA" id="ARBA00022692"/>
    </source>
</evidence>
<evidence type="ECO:0000256" key="7">
    <source>
        <dbReference type="ARBA" id="ARBA00023004"/>
    </source>
</evidence>
<evidence type="ECO:0000313" key="14">
    <source>
        <dbReference type="Proteomes" id="UP000239711"/>
    </source>
</evidence>
<feature type="domain" description="TonB-dependent receptor plug" evidence="12">
    <location>
        <begin position="111"/>
        <end position="233"/>
    </location>
</feature>
<keyword evidence="4" id="KW-0410">Iron transport</keyword>
<dbReference type="Pfam" id="PF13620">
    <property type="entry name" value="CarboxypepD_reg"/>
    <property type="match status" value="1"/>
</dbReference>